<feature type="domain" description="Gnk2-homologous" evidence="4">
    <location>
        <begin position="20"/>
        <end position="123"/>
    </location>
</feature>
<evidence type="ECO:0000256" key="2">
    <source>
        <dbReference type="ARBA" id="ARBA00022737"/>
    </source>
</evidence>
<dbReference type="PANTHER" id="PTHR32099:SF92">
    <property type="entry name" value="CYSTEINE-RICH RECEPTOR-LIKE PROTEIN KINASE 11"/>
    <property type="match status" value="1"/>
</dbReference>
<dbReference type="Proteomes" id="UP000827721">
    <property type="component" value="Unassembled WGS sequence"/>
</dbReference>
<accession>A0ABQ8HXK1</accession>
<dbReference type="InterPro" id="IPR002902">
    <property type="entry name" value="GNK2"/>
</dbReference>
<organism evidence="5 6">
    <name type="scientific">Xanthoceras sorbifolium</name>
    <dbReference type="NCBI Taxonomy" id="99658"/>
    <lineage>
        <taxon>Eukaryota</taxon>
        <taxon>Viridiplantae</taxon>
        <taxon>Streptophyta</taxon>
        <taxon>Embryophyta</taxon>
        <taxon>Tracheophyta</taxon>
        <taxon>Spermatophyta</taxon>
        <taxon>Magnoliopsida</taxon>
        <taxon>eudicotyledons</taxon>
        <taxon>Gunneridae</taxon>
        <taxon>Pentapetalae</taxon>
        <taxon>rosids</taxon>
        <taxon>malvids</taxon>
        <taxon>Sapindales</taxon>
        <taxon>Sapindaceae</taxon>
        <taxon>Xanthoceroideae</taxon>
        <taxon>Xanthoceras</taxon>
    </lineage>
</organism>
<dbReference type="CDD" id="cd23509">
    <property type="entry name" value="Gnk2-like"/>
    <property type="match status" value="1"/>
</dbReference>
<keyword evidence="2" id="KW-0677">Repeat</keyword>
<evidence type="ECO:0000313" key="6">
    <source>
        <dbReference type="Proteomes" id="UP000827721"/>
    </source>
</evidence>
<dbReference type="EMBL" id="JAFEMO010000006">
    <property type="protein sequence ID" value="KAH7569087.1"/>
    <property type="molecule type" value="Genomic_DNA"/>
</dbReference>
<keyword evidence="6" id="KW-1185">Reference proteome</keyword>
<dbReference type="PROSITE" id="PS51473">
    <property type="entry name" value="GNK2"/>
    <property type="match status" value="1"/>
</dbReference>
<comment type="caution">
    <text evidence="5">The sequence shown here is derived from an EMBL/GenBank/DDBJ whole genome shotgun (WGS) entry which is preliminary data.</text>
</comment>
<protein>
    <recommendedName>
        <fullName evidence="4">Gnk2-homologous domain-containing protein</fullName>
    </recommendedName>
</protein>
<dbReference type="InterPro" id="IPR038408">
    <property type="entry name" value="GNK2_sf"/>
</dbReference>
<proteinExistence type="predicted"/>
<keyword evidence="1 3" id="KW-0732">Signal</keyword>
<dbReference type="Pfam" id="PF01657">
    <property type="entry name" value="Stress-antifung"/>
    <property type="match status" value="1"/>
</dbReference>
<dbReference type="Gene3D" id="3.30.430.20">
    <property type="entry name" value="Gnk2 domain, C-X8-C-X2-C motif"/>
    <property type="match status" value="1"/>
</dbReference>
<evidence type="ECO:0000256" key="3">
    <source>
        <dbReference type="SAM" id="SignalP"/>
    </source>
</evidence>
<reference evidence="5 6" key="1">
    <citation type="submission" date="2021-02" db="EMBL/GenBank/DDBJ databases">
        <title>Plant Genome Project.</title>
        <authorList>
            <person name="Zhang R.-G."/>
        </authorList>
    </citation>
    <scope>NUCLEOTIDE SEQUENCE [LARGE SCALE GENOMIC DNA]</scope>
    <source>
        <tissue evidence="5">Leaves</tissue>
    </source>
</reference>
<evidence type="ECO:0000256" key="1">
    <source>
        <dbReference type="ARBA" id="ARBA00022729"/>
    </source>
</evidence>
<evidence type="ECO:0000259" key="4">
    <source>
        <dbReference type="PROSITE" id="PS51473"/>
    </source>
</evidence>
<name>A0ABQ8HXK1_9ROSI</name>
<feature type="chain" id="PRO_5047205712" description="Gnk2-homologous domain-containing protein" evidence="3">
    <location>
        <begin position="24"/>
        <end position="150"/>
    </location>
</feature>
<sequence>MRNKKLVAFFLYHVLTSISLATAQTCYNTGNFTSNSTYGESRNLILSSLAPNVTANEGFYTASVSQVPDKVYALALCRGDTSSESSFRSLNSAVQDIISKCPVEKEAISWGMSSMYFMLCQSLCIWQVEVSPADAGYNVNDITSNFTEYN</sequence>
<gene>
    <name evidence="5" type="ORF">JRO89_XS06G0103000</name>
</gene>
<feature type="signal peptide" evidence="3">
    <location>
        <begin position="1"/>
        <end position="23"/>
    </location>
</feature>
<evidence type="ECO:0000313" key="5">
    <source>
        <dbReference type="EMBL" id="KAH7569087.1"/>
    </source>
</evidence>
<dbReference type="PANTHER" id="PTHR32099">
    <property type="entry name" value="CYSTEINE-RICH REPEAT SECRETORY PROTEIN"/>
    <property type="match status" value="1"/>
</dbReference>